<reference evidence="3" key="2">
    <citation type="submission" date="2025-08" db="UniProtKB">
        <authorList>
            <consortium name="EnsemblFungi"/>
        </authorList>
    </citation>
    <scope>IDENTIFICATION</scope>
    <source>
        <strain evidence="3">4287 / CBS 123668 / FGSC 9935 / NRRL 34936</strain>
    </source>
</reference>
<protein>
    <submittedName>
        <fullName evidence="3">Uncharacterized protein</fullName>
    </submittedName>
</protein>
<dbReference type="EnsemblFungi" id="FOXG_00810T0">
    <property type="protein sequence ID" value="FOXG_00810P0"/>
    <property type="gene ID" value="FOXG_00810"/>
</dbReference>
<dbReference type="Proteomes" id="UP000002489">
    <property type="component" value="Unassembled WGS sequence"/>
</dbReference>
<dbReference type="STRING" id="426428.A0A0D2XA95"/>
<accession>A0A0D2XA95</accession>
<evidence type="ECO:0000313" key="3">
    <source>
        <dbReference type="EnsemblFungi" id="FOXG_00810P0"/>
    </source>
</evidence>
<dbReference type="AlphaFoldDB" id="A0A0D2XA95"/>
<sequence length="209" mass="23149">MHDRTPHAAAAARYPHQSHASGPLVDVSSPEGGPGQHGNTYVQGFGNLADPLAIDGFLRIQEGRVNQFLQVSDRRAEAQRSALQQAADRLSNIANNIGAILKLEHEAIKKQLQEANAKVDEAVKARDELRRLADGVNWTGSAKVSDQEIRSKWKQLEYNIRSLASVLAKCQTKVPSDKLTRTRLDEVSTAWRKLLVVDDYKNFLIGAYI</sequence>
<name>A0A0D2XA95_FUSOF</name>
<evidence type="ECO:0000256" key="2">
    <source>
        <dbReference type="SAM" id="MobiDB-lite"/>
    </source>
</evidence>
<proteinExistence type="predicted"/>
<keyword evidence="1" id="KW-0175">Coiled coil</keyword>
<feature type="region of interest" description="Disordered" evidence="2">
    <location>
        <begin position="1"/>
        <end position="40"/>
    </location>
</feature>
<organism evidence="3 4">
    <name type="scientific">Fusarium oxysporum (strain Fo5176)</name>
    <name type="common">Fusarium vascular wilt</name>
    <dbReference type="NCBI Taxonomy" id="660025"/>
    <lineage>
        <taxon>Eukaryota</taxon>
        <taxon>Fungi</taxon>
        <taxon>Dikarya</taxon>
        <taxon>Ascomycota</taxon>
        <taxon>Pezizomycotina</taxon>
        <taxon>Sordariomycetes</taxon>
        <taxon>Hypocreomycetidae</taxon>
        <taxon>Hypocreales</taxon>
        <taxon>Nectriaceae</taxon>
        <taxon>Fusarium</taxon>
        <taxon>Fusarium oxysporum species complex</taxon>
    </lineage>
</organism>
<reference evidence="4" key="1">
    <citation type="journal article" date="2012" name="Mol. Plant Microbe Interact.">
        <title>A highly conserved effector in Fusarium oxysporum is required for full virulence on Arabidopsis.</title>
        <authorList>
            <person name="Thatcher L.F."/>
            <person name="Gardiner D.M."/>
            <person name="Kazan K."/>
            <person name="Manners J."/>
        </authorList>
    </citation>
    <scope>NUCLEOTIDE SEQUENCE [LARGE SCALE GENOMIC DNA]</scope>
    <source>
        <strain evidence="4">Fo5176</strain>
    </source>
</reference>
<evidence type="ECO:0000313" key="4">
    <source>
        <dbReference type="Proteomes" id="UP000002489"/>
    </source>
</evidence>
<evidence type="ECO:0000256" key="1">
    <source>
        <dbReference type="SAM" id="Coils"/>
    </source>
</evidence>
<feature type="coiled-coil region" evidence="1">
    <location>
        <begin position="105"/>
        <end position="132"/>
    </location>
</feature>